<accession>A0A481ZA31</accession>
<keyword evidence="2" id="KW-0347">Helicase</keyword>
<name>A0A481ZA31_9VIRU</name>
<dbReference type="PANTHER" id="PTHR43788">
    <property type="entry name" value="DNA2/NAM7 HELICASE FAMILY MEMBER"/>
    <property type="match status" value="1"/>
</dbReference>
<organism evidence="2">
    <name type="scientific">Pithovirus LCPAC302</name>
    <dbReference type="NCBI Taxonomy" id="2506593"/>
    <lineage>
        <taxon>Viruses</taxon>
        <taxon>Pithoviruses</taxon>
    </lineage>
</organism>
<keyword evidence="2" id="KW-0067">ATP-binding</keyword>
<dbReference type="Gene3D" id="3.40.50.300">
    <property type="entry name" value="P-loop containing nucleotide triphosphate hydrolases"/>
    <property type="match status" value="2"/>
</dbReference>
<protein>
    <submittedName>
        <fullName evidence="2">RecD helicase /ATP-dependent exoDNAse</fullName>
    </submittedName>
</protein>
<sequence length="724" mass="83652">MQQKVHLNIQPKSEPKHEPIIAEFCGKVNYVNRKNKKFFSIYAEKMKKKFRCVLDYDNPFLPLKEGDAVYGIGEYQKDSRFGDTLKLSQAPFVVIGEDKNTIIKSVSIGSRISIINASSLVELMIEKEGSLEQALNYLDKLSSYFNYHHETDVDILLMYTSIISKTKMFNLLEWWYKNRNLRRLYLLSLNNTEIKKCKLSPEKIYEKCLENPYALYGIPLDKCDEIMYRLGKEIDKNIRSCGNVVRTLGEYTDVRGWTGIPSNMLVKMHPEVSSLISILKKDFNVKTEMHTVYLDYTYQVEIGVAEKIKNLISDDTFPHALDKSEIKYTRDDLSEEQKTVIQKALSENICIIRGLAGSGKSTIIKEIVYNLDKNGIKYRVVSFTGKAVSRIREVIEQKDPMTMHMSITLSDKKDTPFDHLIIDETSMVTTELFYDFLQKFDHDYRITLIGDPNQLKPISWGSLFDQLIKSKIVPTYTLSKSYRTNGLNGILLNSNHIVECSDPSYNGPPFQFEETSDFNIVDGDIDTVKNLIKVLRNNGIPSEKITVLSPYNRYLFDINKICSEIYNDGFRSTMDNRDVKWSIKDRVMMTENNYKINIMNGEEGIVTDLTEKEIKISFKDGTDHVFSLSSLDPEDHREKILSTKNLIHSFGVSVHRYQGSETDYVIFYIPKSNPNKFLNKNLLYTGITRARKMIWMVGDYDTMLRAATTEPPYRCDNLSLRLME</sequence>
<dbReference type="GO" id="GO:0004386">
    <property type="term" value="F:helicase activity"/>
    <property type="evidence" value="ECO:0007669"/>
    <property type="project" value="UniProtKB-KW"/>
</dbReference>
<dbReference type="InterPro" id="IPR027785">
    <property type="entry name" value="UvrD-like_helicase_C"/>
</dbReference>
<dbReference type="CDD" id="cd18809">
    <property type="entry name" value="SF1_C_RecD"/>
    <property type="match status" value="1"/>
</dbReference>
<feature type="domain" description="UvrD-like helicase C-terminal" evidence="1">
    <location>
        <begin position="652"/>
        <end position="697"/>
    </location>
</feature>
<evidence type="ECO:0000313" key="2">
    <source>
        <dbReference type="EMBL" id="QBK91501.1"/>
    </source>
</evidence>
<dbReference type="InterPro" id="IPR050534">
    <property type="entry name" value="Coronavir_polyprotein_1ab"/>
</dbReference>
<dbReference type="Gene3D" id="2.30.30.940">
    <property type="match status" value="1"/>
</dbReference>
<dbReference type="EMBL" id="MK500541">
    <property type="protein sequence ID" value="QBK91501.1"/>
    <property type="molecule type" value="Genomic_DNA"/>
</dbReference>
<reference evidence="2" key="1">
    <citation type="journal article" date="2019" name="MBio">
        <title>Virus Genomes from Deep Sea Sediments Expand the Ocean Megavirome and Support Independent Origins of Viral Gigantism.</title>
        <authorList>
            <person name="Backstrom D."/>
            <person name="Yutin N."/>
            <person name="Jorgensen S.L."/>
            <person name="Dharamshi J."/>
            <person name="Homa F."/>
            <person name="Zaremba-Niedwiedzka K."/>
            <person name="Spang A."/>
            <person name="Wolf Y.I."/>
            <person name="Koonin E.V."/>
            <person name="Ettema T.J."/>
        </authorList>
    </citation>
    <scope>NUCLEOTIDE SEQUENCE</scope>
</reference>
<proteinExistence type="predicted"/>
<evidence type="ECO:0000259" key="1">
    <source>
        <dbReference type="Pfam" id="PF13538"/>
    </source>
</evidence>
<dbReference type="Pfam" id="PF13538">
    <property type="entry name" value="UvrD_C_2"/>
    <property type="match status" value="1"/>
</dbReference>
<dbReference type="CDD" id="cd17933">
    <property type="entry name" value="DEXSc_RecD-like"/>
    <property type="match status" value="1"/>
</dbReference>
<dbReference type="InterPro" id="IPR027417">
    <property type="entry name" value="P-loop_NTPase"/>
</dbReference>
<gene>
    <name evidence="2" type="ORF">LCPAC302_01210</name>
</gene>
<dbReference type="Pfam" id="PF13604">
    <property type="entry name" value="AAA_30"/>
    <property type="match status" value="1"/>
</dbReference>
<dbReference type="SUPFAM" id="SSF52540">
    <property type="entry name" value="P-loop containing nucleoside triphosphate hydrolases"/>
    <property type="match status" value="1"/>
</dbReference>
<keyword evidence="2" id="KW-0547">Nucleotide-binding</keyword>
<keyword evidence="2" id="KW-0378">Hydrolase</keyword>